<evidence type="ECO:0000256" key="1">
    <source>
        <dbReference type="ARBA" id="ARBA00017378"/>
    </source>
</evidence>
<sequence>MKVIVVGCGKFGARVTAYLTRQNHDVTVIDSNPESFHLLNAEFTGEMITGIGYDRDVLESAGINVADVLISCASSDSLNAVIASVAKNSFHVPMVIARMYDPIRAKMFESMGIYTVSITRLGVDNIQEYLEAHRNWRVIHRIGDNEMQLVKARVSLGLEGTPVTSLNVAGKLQVISVERNGHALFVDENLTCEIHDMLYLAISRDYLSQARDLLQV</sequence>
<keyword evidence="4" id="KW-0520">NAD</keyword>
<reference evidence="7" key="1">
    <citation type="submission" date="2020-10" db="EMBL/GenBank/DDBJ databases">
        <authorList>
            <person name="Gilroy R."/>
        </authorList>
    </citation>
    <scope>NUCLEOTIDE SEQUENCE</scope>
    <source>
        <strain evidence="7">CHK195-11698</strain>
    </source>
</reference>
<dbReference type="Proteomes" id="UP000824175">
    <property type="component" value="Unassembled WGS sequence"/>
</dbReference>
<keyword evidence="2" id="KW-0406">Ion transport</keyword>
<dbReference type="PROSITE" id="PS51202">
    <property type="entry name" value="RCK_C"/>
    <property type="match status" value="1"/>
</dbReference>
<dbReference type="AlphaFoldDB" id="A0A9D1L0W1"/>
<evidence type="ECO:0000313" key="8">
    <source>
        <dbReference type="Proteomes" id="UP000824175"/>
    </source>
</evidence>
<keyword evidence="2" id="KW-0633">Potassium transport</keyword>
<evidence type="ECO:0000256" key="3">
    <source>
        <dbReference type="ARBA" id="ARBA00022958"/>
    </source>
</evidence>
<accession>A0A9D1L0W1</accession>
<dbReference type="Pfam" id="PF02254">
    <property type="entry name" value="TrkA_N"/>
    <property type="match status" value="1"/>
</dbReference>
<organism evidence="7 8">
    <name type="scientific">Candidatus Fimiplasma intestinipullorum</name>
    <dbReference type="NCBI Taxonomy" id="2840825"/>
    <lineage>
        <taxon>Bacteria</taxon>
        <taxon>Bacillati</taxon>
        <taxon>Bacillota</taxon>
        <taxon>Clostridia</taxon>
        <taxon>Eubacteriales</taxon>
        <taxon>Candidatus Fimiplasma</taxon>
    </lineage>
</organism>
<dbReference type="Gene3D" id="3.40.50.720">
    <property type="entry name" value="NAD(P)-binding Rossmann-like Domain"/>
    <property type="match status" value="1"/>
</dbReference>
<dbReference type="PANTHER" id="PTHR43833:SF8">
    <property type="entry name" value="TRK SYSTEM POTASSIUM UPTAKE PROTEIN TRKA"/>
    <property type="match status" value="1"/>
</dbReference>
<evidence type="ECO:0000256" key="2">
    <source>
        <dbReference type="ARBA" id="ARBA00022538"/>
    </source>
</evidence>
<protein>
    <recommendedName>
        <fullName evidence="1">Trk system potassium uptake protein TrkA</fullName>
    </recommendedName>
</protein>
<dbReference type="InterPro" id="IPR036291">
    <property type="entry name" value="NAD(P)-bd_dom_sf"/>
</dbReference>
<comment type="caution">
    <text evidence="7">The sequence shown here is derived from an EMBL/GenBank/DDBJ whole genome shotgun (WGS) entry which is preliminary data.</text>
</comment>
<evidence type="ECO:0000259" key="5">
    <source>
        <dbReference type="PROSITE" id="PS51201"/>
    </source>
</evidence>
<keyword evidence="2" id="KW-0813">Transport</keyword>
<keyword evidence="3" id="KW-0630">Potassium</keyword>
<dbReference type="EMBL" id="DVMJ01000037">
    <property type="protein sequence ID" value="HIU13302.1"/>
    <property type="molecule type" value="Genomic_DNA"/>
</dbReference>
<dbReference type="SUPFAM" id="SSF51735">
    <property type="entry name" value="NAD(P)-binding Rossmann-fold domains"/>
    <property type="match status" value="1"/>
</dbReference>
<reference evidence="7" key="2">
    <citation type="journal article" date="2021" name="PeerJ">
        <title>Extensive microbial diversity within the chicken gut microbiome revealed by metagenomics and culture.</title>
        <authorList>
            <person name="Gilroy R."/>
            <person name="Ravi A."/>
            <person name="Getino M."/>
            <person name="Pursley I."/>
            <person name="Horton D.L."/>
            <person name="Alikhan N.F."/>
            <person name="Baker D."/>
            <person name="Gharbi K."/>
            <person name="Hall N."/>
            <person name="Watson M."/>
            <person name="Adriaenssens E.M."/>
            <person name="Foster-Nyarko E."/>
            <person name="Jarju S."/>
            <person name="Secka A."/>
            <person name="Antonio M."/>
            <person name="Oren A."/>
            <person name="Chaudhuri R.R."/>
            <person name="La Ragione R."/>
            <person name="Hildebrand F."/>
            <person name="Pallen M.J."/>
        </authorList>
    </citation>
    <scope>NUCLEOTIDE SEQUENCE</scope>
    <source>
        <strain evidence="7">CHK195-11698</strain>
    </source>
</reference>
<dbReference type="InterPro" id="IPR036721">
    <property type="entry name" value="RCK_C_sf"/>
</dbReference>
<evidence type="ECO:0000256" key="4">
    <source>
        <dbReference type="ARBA" id="ARBA00023027"/>
    </source>
</evidence>
<name>A0A9D1L0W1_9FIRM</name>
<feature type="domain" description="RCK N-terminal" evidence="5">
    <location>
        <begin position="1"/>
        <end position="118"/>
    </location>
</feature>
<dbReference type="GO" id="GO:0015079">
    <property type="term" value="F:potassium ion transmembrane transporter activity"/>
    <property type="evidence" value="ECO:0007669"/>
    <property type="project" value="InterPro"/>
</dbReference>
<evidence type="ECO:0000259" key="6">
    <source>
        <dbReference type="PROSITE" id="PS51202"/>
    </source>
</evidence>
<gene>
    <name evidence="7" type="ORF">IAD15_04460</name>
</gene>
<dbReference type="InterPro" id="IPR006037">
    <property type="entry name" value="RCK_C"/>
</dbReference>
<dbReference type="GO" id="GO:0005886">
    <property type="term" value="C:plasma membrane"/>
    <property type="evidence" value="ECO:0007669"/>
    <property type="project" value="InterPro"/>
</dbReference>
<feature type="domain" description="RCK C-terminal" evidence="6">
    <location>
        <begin position="137"/>
        <end position="216"/>
    </location>
</feature>
<dbReference type="PANTHER" id="PTHR43833">
    <property type="entry name" value="POTASSIUM CHANNEL PROTEIN 2-RELATED-RELATED"/>
    <property type="match status" value="1"/>
</dbReference>
<dbReference type="InterPro" id="IPR003148">
    <property type="entry name" value="RCK_N"/>
</dbReference>
<dbReference type="SUPFAM" id="SSF116726">
    <property type="entry name" value="TrkA C-terminal domain-like"/>
    <property type="match status" value="1"/>
</dbReference>
<dbReference type="InterPro" id="IPR050721">
    <property type="entry name" value="Trk_Ktr_HKT_K-transport"/>
</dbReference>
<dbReference type="PROSITE" id="PS51201">
    <property type="entry name" value="RCK_N"/>
    <property type="match status" value="1"/>
</dbReference>
<dbReference type="PRINTS" id="PR00335">
    <property type="entry name" value="KUPTAKETRKA"/>
</dbReference>
<evidence type="ECO:0000313" key="7">
    <source>
        <dbReference type="EMBL" id="HIU13302.1"/>
    </source>
</evidence>
<dbReference type="InterPro" id="IPR006036">
    <property type="entry name" value="K_uptake_TrkA"/>
</dbReference>
<proteinExistence type="predicted"/>